<keyword evidence="2" id="KW-0812">Transmembrane</keyword>
<dbReference type="EMBL" id="MFJB01000008">
    <property type="protein sequence ID" value="OGG00889.1"/>
    <property type="molecule type" value="Genomic_DNA"/>
</dbReference>
<dbReference type="SUPFAM" id="SSF49503">
    <property type="entry name" value="Cupredoxins"/>
    <property type="match status" value="1"/>
</dbReference>
<name>A0A1F5YL10_9BACT</name>
<evidence type="ECO:0000259" key="3">
    <source>
        <dbReference type="Pfam" id="PF13473"/>
    </source>
</evidence>
<protein>
    <recommendedName>
        <fullName evidence="3">EfeO-type cupredoxin-like domain-containing protein</fullName>
    </recommendedName>
</protein>
<dbReference type="InterPro" id="IPR008972">
    <property type="entry name" value="Cupredoxin"/>
</dbReference>
<reference evidence="4 5" key="1">
    <citation type="journal article" date="2016" name="Nat. Commun.">
        <title>Thousands of microbial genomes shed light on interconnected biogeochemical processes in an aquifer system.</title>
        <authorList>
            <person name="Anantharaman K."/>
            <person name="Brown C.T."/>
            <person name="Hug L.A."/>
            <person name="Sharon I."/>
            <person name="Castelle C.J."/>
            <person name="Probst A.J."/>
            <person name="Thomas B.C."/>
            <person name="Singh A."/>
            <person name="Wilkins M.J."/>
            <person name="Karaoz U."/>
            <person name="Brodie E.L."/>
            <person name="Williams K.H."/>
            <person name="Hubbard S.S."/>
            <person name="Banfield J.F."/>
        </authorList>
    </citation>
    <scope>NUCLEOTIDE SEQUENCE [LARGE SCALE GENOMIC DNA]</scope>
</reference>
<proteinExistence type="predicted"/>
<dbReference type="Pfam" id="PF13473">
    <property type="entry name" value="Cupredoxin_1"/>
    <property type="match status" value="1"/>
</dbReference>
<feature type="region of interest" description="Disordered" evidence="1">
    <location>
        <begin position="30"/>
        <end position="77"/>
    </location>
</feature>
<dbReference type="Proteomes" id="UP000177396">
    <property type="component" value="Unassembled WGS sequence"/>
</dbReference>
<comment type="caution">
    <text evidence="4">The sequence shown here is derived from an EMBL/GenBank/DDBJ whole genome shotgun (WGS) entry which is preliminary data.</text>
</comment>
<dbReference type="Gene3D" id="2.60.40.420">
    <property type="entry name" value="Cupredoxins - blue copper proteins"/>
    <property type="match status" value="1"/>
</dbReference>
<accession>A0A1F5YL10</accession>
<feature type="compositionally biased region" description="Acidic residues" evidence="1">
    <location>
        <begin position="59"/>
        <end position="69"/>
    </location>
</feature>
<feature type="domain" description="EfeO-type cupredoxin-like" evidence="3">
    <location>
        <begin position="75"/>
        <end position="167"/>
    </location>
</feature>
<feature type="transmembrane region" description="Helical" evidence="2">
    <location>
        <begin position="6"/>
        <end position="22"/>
    </location>
</feature>
<keyword evidence="2" id="KW-0472">Membrane</keyword>
<dbReference type="InterPro" id="IPR028096">
    <property type="entry name" value="EfeO_Cupredoxin"/>
</dbReference>
<dbReference type="AlphaFoldDB" id="A0A1F5YL10"/>
<evidence type="ECO:0000256" key="2">
    <source>
        <dbReference type="SAM" id="Phobius"/>
    </source>
</evidence>
<sequence>MNKYLSTFIIASVVLIGGYYLIKGTRTQTPQSTGVLEDQTGRAEEDELNEVQEEKESPLETEEKEEDGEENKMEEDSAVKTFNIDAINYSYSIKDIRVKKGNRVKINLARIQGFHDLVIDELNASTKQLGEGSSDSVEFVADKTGTFEYYCSIGTHRKLGMVGNLIVE</sequence>
<organism evidence="4 5">
    <name type="scientific">Candidatus Gottesmanbacteria bacterium RBG_16_38_7b</name>
    <dbReference type="NCBI Taxonomy" id="1798372"/>
    <lineage>
        <taxon>Bacteria</taxon>
        <taxon>Candidatus Gottesmaniibacteriota</taxon>
    </lineage>
</organism>
<evidence type="ECO:0000313" key="5">
    <source>
        <dbReference type="Proteomes" id="UP000177396"/>
    </source>
</evidence>
<gene>
    <name evidence="4" type="ORF">A2153_06105</name>
</gene>
<evidence type="ECO:0000256" key="1">
    <source>
        <dbReference type="SAM" id="MobiDB-lite"/>
    </source>
</evidence>
<evidence type="ECO:0000313" key="4">
    <source>
        <dbReference type="EMBL" id="OGG00889.1"/>
    </source>
</evidence>
<keyword evidence="2" id="KW-1133">Transmembrane helix</keyword>